<gene>
    <name evidence="2" type="ORF">ACG01O_04780</name>
</gene>
<accession>A0ABW7GW74</accession>
<reference evidence="2 3" key="1">
    <citation type="submission" date="2024-08" db="EMBL/GenBank/DDBJ databases">
        <authorList>
            <person name="Lu H."/>
        </authorList>
    </citation>
    <scope>NUCLEOTIDE SEQUENCE [LARGE SCALE GENOMIC DNA]</scope>
    <source>
        <strain evidence="2 3">BYS87W</strain>
    </source>
</reference>
<dbReference type="RefSeq" id="WP_394381861.1">
    <property type="nucleotide sequence ID" value="NZ_JBIGIB010000001.1"/>
</dbReference>
<proteinExistence type="predicted"/>
<dbReference type="Pfam" id="PF09838">
    <property type="entry name" value="DUF2065"/>
    <property type="match status" value="1"/>
</dbReference>
<keyword evidence="1" id="KW-1133">Transmembrane helix</keyword>
<evidence type="ECO:0000313" key="3">
    <source>
        <dbReference type="Proteomes" id="UP001606303"/>
    </source>
</evidence>
<dbReference type="EMBL" id="JBIGIB010000001">
    <property type="protein sequence ID" value="MFG6465915.1"/>
    <property type="molecule type" value="Genomic_DNA"/>
</dbReference>
<organism evidence="2 3">
    <name type="scientific">Pelomonas baiyunensis</name>
    <dbReference type="NCBI Taxonomy" id="3299026"/>
    <lineage>
        <taxon>Bacteria</taxon>
        <taxon>Pseudomonadati</taxon>
        <taxon>Pseudomonadota</taxon>
        <taxon>Betaproteobacteria</taxon>
        <taxon>Burkholderiales</taxon>
        <taxon>Sphaerotilaceae</taxon>
        <taxon>Roseateles</taxon>
    </lineage>
</organism>
<sequence>MTDWLAVLSMVLIIEGALPLLMPAQWKDWFGRLTRLSDGQLRFVGLICVACGVMGWASLR</sequence>
<keyword evidence="1" id="KW-0472">Membrane</keyword>
<comment type="caution">
    <text evidence="2">The sequence shown here is derived from an EMBL/GenBank/DDBJ whole genome shotgun (WGS) entry which is preliminary data.</text>
</comment>
<protein>
    <submittedName>
        <fullName evidence="2">DUF2065 domain-containing protein</fullName>
    </submittedName>
</protein>
<feature type="transmembrane region" description="Helical" evidence="1">
    <location>
        <begin position="43"/>
        <end position="59"/>
    </location>
</feature>
<evidence type="ECO:0000313" key="2">
    <source>
        <dbReference type="EMBL" id="MFG6465915.1"/>
    </source>
</evidence>
<dbReference type="Proteomes" id="UP001606303">
    <property type="component" value="Unassembled WGS sequence"/>
</dbReference>
<dbReference type="InterPro" id="IPR019201">
    <property type="entry name" value="DUF2065"/>
</dbReference>
<evidence type="ECO:0000256" key="1">
    <source>
        <dbReference type="SAM" id="Phobius"/>
    </source>
</evidence>
<name>A0ABW7GW74_9BURK</name>
<dbReference type="PANTHER" id="PTHR38602:SF1">
    <property type="entry name" value="INNER MEMBRANE PROTEIN"/>
    <property type="match status" value="1"/>
</dbReference>
<keyword evidence="3" id="KW-1185">Reference proteome</keyword>
<dbReference type="PANTHER" id="PTHR38602">
    <property type="entry name" value="INNER MEMBRANE PROTEIN-RELATED"/>
    <property type="match status" value="1"/>
</dbReference>
<keyword evidence="1" id="KW-0812">Transmembrane</keyword>